<keyword evidence="4" id="KW-1185">Reference proteome</keyword>
<dbReference type="EMBL" id="CP139558">
    <property type="protein sequence ID" value="WPU95167.1"/>
    <property type="molecule type" value="Genomic_DNA"/>
</dbReference>
<evidence type="ECO:0000256" key="1">
    <source>
        <dbReference type="SAM" id="SignalP"/>
    </source>
</evidence>
<dbReference type="Proteomes" id="UP001324380">
    <property type="component" value="Chromosome"/>
</dbReference>
<evidence type="ECO:0000259" key="2">
    <source>
        <dbReference type="PROSITE" id="PS51352"/>
    </source>
</evidence>
<gene>
    <name evidence="3" type="ORF">SNE25_06465</name>
</gene>
<dbReference type="RefSeq" id="WP_321564279.1">
    <property type="nucleotide sequence ID" value="NZ_CP139558.1"/>
</dbReference>
<dbReference type="PROSITE" id="PS51352">
    <property type="entry name" value="THIOREDOXIN_2"/>
    <property type="match status" value="1"/>
</dbReference>
<organism evidence="3 4">
    <name type="scientific">Mucilaginibacter sabulilitoris</name>
    <dbReference type="NCBI Taxonomy" id="1173583"/>
    <lineage>
        <taxon>Bacteria</taxon>
        <taxon>Pseudomonadati</taxon>
        <taxon>Bacteroidota</taxon>
        <taxon>Sphingobacteriia</taxon>
        <taxon>Sphingobacteriales</taxon>
        <taxon>Sphingobacteriaceae</taxon>
        <taxon>Mucilaginibacter</taxon>
    </lineage>
</organism>
<dbReference type="Gene3D" id="3.40.30.10">
    <property type="entry name" value="Glutaredoxin"/>
    <property type="match status" value="1"/>
</dbReference>
<feature type="signal peptide" evidence="1">
    <location>
        <begin position="1"/>
        <end position="22"/>
    </location>
</feature>
<reference evidence="3 4" key="1">
    <citation type="submission" date="2023-11" db="EMBL/GenBank/DDBJ databases">
        <title>Analysis of the Genomes of Mucilaginibacter gossypii cycad 4 and M. sabulilitoris SNA2: microbes with the potential for plant growth promotion.</title>
        <authorList>
            <person name="Hirsch A.M."/>
            <person name="Humm E."/>
            <person name="Rubbi M."/>
            <person name="Del Vecchio G."/>
            <person name="Ha S.M."/>
            <person name="Pellegrini M."/>
            <person name="Gunsalus R.P."/>
        </authorList>
    </citation>
    <scope>NUCLEOTIDE SEQUENCE [LARGE SCALE GENOMIC DNA]</scope>
    <source>
        <strain evidence="3 4">SNA2</strain>
    </source>
</reference>
<protein>
    <submittedName>
        <fullName evidence="3">Redoxin family protein</fullName>
    </submittedName>
</protein>
<feature type="domain" description="Thioredoxin" evidence="2">
    <location>
        <begin position="29"/>
        <end position="211"/>
    </location>
</feature>
<keyword evidence="1" id="KW-0732">Signal</keyword>
<sequence>MKRMNYCSILICILFWASVGRAQNSITKKQQLKYLPDIDVYDIHGKHTTLKQLGKNKVLFIDSWFIPCPPCFIEMGMLHKLYAKYLNNKDFCFITLCRTDSGVVKKFIAQDTSMANYVKSYQFFSERQDFKLPVYFIEGCDSKVNHVGKQLESFAPTDKTKCPDAQLDFVGYPTVTIFNKKGELILQKTGYDGNENVNMGDIESAIKPSLAAK</sequence>
<dbReference type="InterPro" id="IPR036249">
    <property type="entry name" value="Thioredoxin-like_sf"/>
</dbReference>
<name>A0ABZ0TRT7_9SPHI</name>
<dbReference type="InterPro" id="IPR013766">
    <property type="entry name" value="Thioredoxin_domain"/>
</dbReference>
<dbReference type="SUPFAM" id="SSF52833">
    <property type="entry name" value="Thioredoxin-like"/>
    <property type="match status" value="1"/>
</dbReference>
<proteinExistence type="predicted"/>
<feature type="chain" id="PRO_5045191210" evidence="1">
    <location>
        <begin position="23"/>
        <end position="213"/>
    </location>
</feature>
<evidence type="ECO:0000313" key="4">
    <source>
        <dbReference type="Proteomes" id="UP001324380"/>
    </source>
</evidence>
<evidence type="ECO:0000313" key="3">
    <source>
        <dbReference type="EMBL" id="WPU95167.1"/>
    </source>
</evidence>
<accession>A0ABZ0TRT7</accession>